<feature type="region of interest" description="Disordered" evidence="1">
    <location>
        <begin position="137"/>
        <end position="156"/>
    </location>
</feature>
<protein>
    <submittedName>
        <fullName evidence="2">Uncharacterized protein</fullName>
    </submittedName>
</protein>
<evidence type="ECO:0000313" key="3">
    <source>
        <dbReference type="Proteomes" id="UP001529510"/>
    </source>
</evidence>
<evidence type="ECO:0000313" key="2">
    <source>
        <dbReference type="EMBL" id="KAL0167345.1"/>
    </source>
</evidence>
<dbReference type="EMBL" id="JAMKFB020000019">
    <property type="protein sequence ID" value="KAL0167345.1"/>
    <property type="molecule type" value="Genomic_DNA"/>
</dbReference>
<organism evidence="2 3">
    <name type="scientific">Cirrhinus mrigala</name>
    <name type="common">Mrigala</name>
    <dbReference type="NCBI Taxonomy" id="683832"/>
    <lineage>
        <taxon>Eukaryota</taxon>
        <taxon>Metazoa</taxon>
        <taxon>Chordata</taxon>
        <taxon>Craniata</taxon>
        <taxon>Vertebrata</taxon>
        <taxon>Euteleostomi</taxon>
        <taxon>Actinopterygii</taxon>
        <taxon>Neopterygii</taxon>
        <taxon>Teleostei</taxon>
        <taxon>Ostariophysi</taxon>
        <taxon>Cypriniformes</taxon>
        <taxon>Cyprinidae</taxon>
        <taxon>Labeoninae</taxon>
        <taxon>Labeonini</taxon>
        <taxon>Cirrhinus</taxon>
    </lineage>
</organism>
<gene>
    <name evidence="2" type="ORF">M9458_039189</name>
</gene>
<dbReference type="Proteomes" id="UP001529510">
    <property type="component" value="Unassembled WGS sequence"/>
</dbReference>
<dbReference type="AlphaFoldDB" id="A0ABD0NZX2"/>
<accession>A0ABD0NZX2</accession>
<proteinExistence type="predicted"/>
<evidence type="ECO:0000256" key="1">
    <source>
        <dbReference type="SAM" id="MobiDB-lite"/>
    </source>
</evidence>
<name>A0ABD0NZX2_CIRMR</name>
<keyword evidence="3" id="KW-1185">Reference proteome</keyword>
<sequence>MINMCFVMGLDDSQLLSSIPYEDRYKPVAEFINHVLALSHSNFYVDVEDSNLPPIREHVAAPAYHQPASSTCRSNEPALSGLPSLPPVCQNSSLIVCPELTASPLRPILRASVLDPPLMSVRAANIRVTAPAYAPEPAACTQTPPTARKAAAKRRR</sequence>
<comment type="caution">
    <text evidence="2">The sequence shown here is derived from an EMBL/GenBank/DDBJ whole genome shotgun (WGS) entry which is preliminary data.</text>
</comment>
<feature type="non-terminal residue" evidence="2">
    <location>
        <position position="156"/>
    </location>
</feature>
<reference evidence="2 3" key="1">
    <citation type="submission" date="2024-05" db="EMBL/GenBank/DDBJ databases">
        <title>Genome sequencing and assembly of Indian major carp, Cirrhinus mrigala (Hamilton, 1822).</title>
        <authorList>
            <person name="Mohindra V."/>
            <person name="Chowdhury L.M."/>
            <person name="Lal K."/>
            <person name="Jena J.K."/>
        </authorList>
    </citation>
    <scope>NUCLEOTIDE SEQUENCE [LARGE SCALE GENOMIC DNA]</scope>
    <source>
        <strain evidence="2">CM1030</strain>
        <tissue evidence="2">Blood</tissue>
    </source>
</reference>